<accession>A0A368PES9</accession>
<dbReference type="EMBL" id="KQ475384">
    <property type="protein sequence ID" value="RCU61552.1"/>
    <property type="molecule type" value="Genomic_DNA"/>
</dbReference>
<organism evidence="2">
    <name type="scientific">Setaria italica</name>
    <name type="common">Foxtail millet</name>
    <name type="synonym">Panicum italicum</name>
    <dbReference type="NCBI Taxonomy" id="4555"/>
    <lineage>
        <taxon>Eukaryota</taxon>
        <taxon>Viridiplantae</taxon>
        <taxon>Streptophyta</taxon>
        <taxon>Embryophyta</taxon>
        <taxon>Tracheophyta</taxon>
        <taxon>Spermatophyta</taxon>
        <taxon>Magnoliopsida</taxon>
        <taxon>Liliopsida</taxon>
        <taxon>Poales</taxon>
        <taxon>Poaceae</taxon>
        <taxon>PACMAD clade</taxon>
        <taxon>Panicoideae</taxon>
        <taxon>Panicodae</taxon>
        <taxon>Paniceae</taxon>
        <taxon>Cenchrinae</taxon>
        <taxon>Setaria</taxon>
    </lineage>
</organism>
<protein>
    <submittedName>
        <fullName evidence="2">Uncharacterized protein</fullName>
    </submittedName>
</protein>
<feature type="region of interest" description="Disordered" evidence="1">
    <location>
        <begin position="32"/>
        <end position="52"/>
    </location>
</feature>
<evidence type="ECO:0000313" key="2">
    <source>
        <dbReference type="EMBL" id="RCU61552.1"/>
    </source>
</evidence>
<dbReference type="InParanoid" id="A0A368PES9"/>
<feature type="compositionally biased region" description="Basic residues" evidence="1">
    <location>
        <begin position="43"/>
        <end position="52"/>
    </location>
</feature>
<proteinExistence type="predicted"/>
<name>A0A368PES9_SETIT</name>
<sequence length="132" mass="14282">MVGRSGCPSQALLQRARARASMSPGELIPVATLSGEGRERGSHRGRVNSSRRNRGGVAAALWLVSSDKKLSRPFERWLRCEFYRGGLKAVVGGALCYKFAAVAVGCSSKCTETPPIPKQQSSKTKHQHTETL</sequence>
<evidence type="ECO:0000256" key="1">
    <source>
        <dbReference type="SAM" id="MobiDB-lite"/>
    </source>
</evidence>
<reference evidence="2" key="1">
    <citation type="journal article" date="2012" name="Nat. Biotechnol.">
        <title>Reference genome sequence of the model plant Setaria.</title>
        <authorList>
            <person name="Bennetzen J.L."/>
            <person name="Schmutz J."/>
            <person name="Wang H."/>
            <person name="Percifield R."/>
            <person name="Hawkins J."/>
            <person name="Pontaroli A.C."/>
            <person name="Estep M."/>
            <person name="Feng L."/>
            <person name="Vaughn J.N."/>
            <person name="Grimwood J."/>
            <person name="Jenkins J."/>
            <person name="Barry K."/>
            <person name="Lindquist E."/>
            <person name="Hellsten U."/>
            <person name="Deshpande S."/>
            <person name="Wang X."/>
            <person name="Wu X."/>
            <person name="Mitros T."/>
            <person name="Triplett J."/>
            <person name="Yang X."/>
            <person name="Ye C.Y."/>
            <person name="Mauro-Herrera M."/>
            <person name="Wang L."/>
            <person name="Li P."/>
            <person name="Sharma M."/>
            <person name="Sharma R."/>
            <person name="Ronald P.C."/>
            <person name="Panaud O."/>
            <person name="Kellogg E.A."/>
            <person name="Brutnell T.P."/>
            <person name="Doust A.N."/>
            <person name="Tuskan G.A."/>
            <person name="Rokhsar D."/>
            <person name="Devos K.M."/>
        </authorList>
    </citation>
    <scope>NUCLEOTIDE SEQUENCE [LARGE SCALE GENOMIC DNA]</scope>
    <source>
        <strain evidence="2">Yugu1</strain>
    </source>
</reference>
<dbReference type="AlphaFoldDB" id="A0A368PES9"/>
<feature type="region of interest" description="Disordered" evidence="1">
    <location>
        <begin position="111"/>
        <end position="132"/>
    </location>
</feature>
<reference evidence="2" key="2">
    <citation type="submission" date="2015-07" db="EMBL/GenBank/DDBJ databases">
        <authorList>
            <person name="Noorani M."/>
        </authorList>
    </citation>
    <scope>NUCLEOTIDE SEQUENCE</scope>
    <source>
        <strain evidence="2">Yugu1</strain>
    </source>
</reference>
<gene>
    <name evidence="2" type="ORF">SETIT_J012100v2</name>
</gene>